<keyword evidence="2" id="KW-1185">Reference proteome</keyword>
<dbReference type="RefSeq" id="XP_033534921.1">
    <property type="nucleotide sequence ID" value="XM_033675166.1"/>
</dbReference>
<dbReference type="EMBL" id="ML975155">
    <property type="protein sequence ID" value="KAF1813290.1"/>
    <property type="molecule type" value="Genomic_DNA"/>
</dbReference>
<organism evidence="1">
    <name type="scientific">Eremomyces bilateralis CBS 781.70</name>
    <dbReference type="NCBI Taxonomy" id="1392243"/>
    <lineage>
        <taxon>Eukaryota</taxon>
        <taxon>Fungi</taxon>
        <taxon>Dikarya</taxon>
        <taxon>Ascomycota</taxon>
        <taxon>Pezizomycotina</taxon>
        <taxon>Dothideomycetes</taxon>
        <taxon>Dothideomycetes incertae sedis</taxon>
        <taxon>Eremomycetales</taxon>
        <taxon>Eremomycetaceae</taxon>
        <taxon>Eremomyces</taxon>
    </lineage>
</organism>
<gene>
    <name evidence="1 3" type="ORF">P152DRAFT_312702</name>
</gene>
<name>A0A6G1G5Y9_9PEZI</name>
<protein>
    <submittedName>
        <fullName evidence="1 3">Uncharacterized protein</fullName>
    </submittedName>
</protein>
<evidence type="ECO:0000313" key="2">
    <source>
        <dbReference type="Proteomes" id="UP000504638"/>
    </source>
</evidence>
<sequence>MVAVPAFPIFNCSPFNRSVLGHYRPNLQVVEVILRCIRLASFGWLCITIIILVRIRIERQPVDSAANSDLTSLRSPFIYCPFSHAGLRSGHRFALPSSLQHNNSRYTRSCLPFNISTSTAFQDPRPRHLA</sequence>
<reference evidence="1 3" key="1">
    <citation type="submission" date="2020-01" db="EMBL/GenBank/DDBJ databases">
        <authorList>
            <consortium name="DOE Joint Genome Institute"/>
            <person name="Haridas S."/>
            <person name="Albert R."/>
            <person name="Binder M."/>
            <person name="Bloem J."/>
            <person name="Labutti K."/>
            <person name="Salamov A."/>
            <person name="Andreopoulos B."/>
            <person name="Baker S.E."/>
            <person name="Barry K."/>
            <person name="Bills G."/>
            <person name="Bluhm B.H."/>
            <person name="Cannon C."/>
            <person name="Castanera R."/>
            <person name="Culley D.E."/>
            <person name="Daum C."/>
            <person name="Ezra D."/>
            <person name="Gonzalez J.B."/>
            <person name="Henrissat B."/>
            <person name="Kuo A."/>
            <person name="Liang C."/>
            <person name="Lipzen A."/>
            <person name="Lutzoni F."/>
            <person name="Magnuson J."/>
            <person name="Mondo S."/>
            <person name="Nolan M."/>
            <person name="Ohm R."/>
            <person name="Pangilinan J."/>
            <person name="Park H.-J."/>
            <person name="Ramirez L."/>
            <person name="Alfaro M."/>
            <person name="Sun H."/>
            <person name="Tritt A."/>
            <person name="Yoshinaga Y."/>
            <person name="Zwiers L.-H."/>
            <person name="Turgeon B.G."/>
            <person name="Goodwin S.B."/>
            <person name="Spatafora J.W."/>
            <person name="Crous P.W."/>
            <person name="Grigoriev I.V."/>
        </authorList>
    </citation>
    <scope>NUCLEOTIDE SEQUENCE</scope>
    <source>
        <strain evidence="1 3">CBS 781.70</strain>
    </source>
</reference>
<reference evidence="3" key="2">
    <citation type="submission" date="2020-04" db="EMBL/GenBank/DDBJ databases">
        <authorList>
            <consortium name="NCBI Genome Project"/>
        </authorList>
    </citation>
    <scope>NUCLEOTIDE SEQUENCE</scope>
    <source>
        <strain evidence="3">CBS 781.70</strain>
    </source>
</reference>
<dbReference type="Proteomes" id="UP000504638">
    <property type="component" value="Unplaced"/>
</dbReference>
<proteinExistence type="predicted"/>
<evidence type="ECO:0000313" key="3">
    <source>
        <dbReference type="RefSeq" id="XP_033534921.1"/>
    </source>
</evidence>
<evidence type="ECO:0000313" key="1">
    <source>
        <dbReference type="EMBL" id="KAF1813290.1"/>
    </source>
</evidence>
<dbReference type="AlphaFoldDB" id="A0A6G1G5Y9"/>
<dbReference type="GeneID" id="54415736"/>
<accession>A0A6G1G5Y9</accession>
<reference evidence="3" key="3">
    <citation type="submission" date="2025-04" db="UniProtKB">
        <authorList>
            <consortium name="RefSeq"/>
        </authorList>
    </citation>
    <scope>IDENTIFICATION</scope>
    <source>
        <strain evidence="3">CBS 781.70</strain>
    </source>
</reference>